<comment type="caution">
    <text evidence="1">The sequence shown here is derived from an EMBL/GenBank/DDBJ whole genome shotgun (WGS) entry which is preliminary data.</text>
</comment>
<dbReference type="Gene3D" id="3.20.20.80">
    <property type="entry name" value="Glycosidases"/>
    <property type="match status" value="1"/>
</dbReference>
<gene>
    <name evidence="1" type="ORF">HMPREF1535_05116</name>
</gene>
<dbReference type="PROSITE" id="PS51257">
    <property type="entry name" value="PROKAR_LIPOPROTEIN"/>
    <property type="match status" value="1"/>
</dbReference>
<reference evidence="1 2" key="1">
    <citation type="submission" date="2013-04" db="EMBL/GenBank/DDBJ databases">
        <title>The Genome Sequence of Parabacteroides goldsteinii DSM 19448.</title>
        <authorList>
            <consortium name="The Broad Institute Genomics Platform"/>
            <person name="Earl A."/>
            <person name="Ward D."/>
            <person name="Feldgarden M."/>
            <person name="Gevers D."/>
            <person name="Martens E."/>
            <person name="Sakamoto M."/>
            <person name="Benno Y."/>
            <person name="Song Y."/>
            <person name="Liu C."/>
            <person name="Lee J."/>
            <person name="Bolanos M."/>
            <person name="Vaisanen M.L."/>
            <person name="Finegold S.M."/>
            <person name="Walker B."/>
            <person name="Young S."/>
            <person name="Zeng Q."/>
            <person name="Gargeya S."/>
            <person name="Fitzgerald M."/>
            <person name="Haas B."/>
            <person name="Abouelleil A."/>
            <person name="Allen A.W."/>
            <person name="Alvarado L."/>
            <person name="Arachchi H.M."/>
            <person name="Berlin A.M."/>
            <person name="Chapman S.B."/>
            <person name="Gainer-Dewar J."/>
            <person name="Goldberg J."/>
            <person name="Griggs A."/>
            <person name="Gujja S."/>
            <person name="Hansen M."/>
            <person name="Howarth C."/>
            <person name="Imamovic A."/>
            <person name="Ireland A."/>
            <person name="Larimer J."/>
            <person name="McCowan C."/>
            <person name="Murphy C."/>
            <person name="Pearson M."/>
            <person name="Poon T.W."/>
            <person name="Priest M."/>
            <person name="Roberts A."/>
            <person name="Saif S."/>
            <person name="Shea T."/>
            <person name="Sisk P."/>
            <person name="Sykes S."/>
            <person name="Wortman J."/>
            <person name="Nusbaum C."/>
            <person name="Birren B."/>
        </authorList>
    </citation>
    <scope>NUCLEOTIDE SEQUENCE [LARGE SCALE GENOMIC DNA]</scope>
    <source>
        <strain evidence="1 2">DSM 19448</strain>
    </source>
</reference>
<protein>
    <submittedName>
        <fullName evidence="1">Uncharacterized protein</fullName>
    </submittedName>
</protein>
<organism evidence="1 2">
    <name type="scientific">Parabacteroides goldsteinii DSM 19448 = WAL 12034</name>
    <dbReference type="NCBI Taxonomy" id="927665"/>
    <lineage>
        <taxon>Bacteria</taxon>
        <taxon>Pseudomonadati</taxon>
        <taxon>Bacteroidota</taxon>
        <taxon>Bacteroidia</taxon>
        <taxon>Bacteroidales</taxon>
        <taxon>Tannerellaceae</taxon>
        <taxon>Parabacteroides</taxon>
    </lineage>
</organism>
<dbReference type="RefSeq" id="WP_046147962.1">
    <property type="nucleotide sequence ID" value="NZ_KQ033915.1"/>
</dbReference>
<dbReference type="HOGENOM" id="CLU_422643_0_0_10"/>
<dbReference type="EMBL" id="AQHV01000030">
    <property type="protein sequence ID" value="KKB45218.1"/>
    <property type="molecule type" value="Genomic_DNA"/>
</dbReference>
<dbReference type="PATRIC" id="fig|927665.4.peg.5236"/>
<evidence type="ECO:0000313" key="1">
    <source>
        <dbReference type="EMBL" id="KKB45218.1"/>
    </source>
</evidence>
<dbReference type="AlphaFoldDB" id="A0A0F5IIB6"/>
<proteinExistence type="predicted"/>
<evidence type="ECO:0000313" key="2">
    <source>
        <dbReference type="Proteomes" id="UP000033047"/>
    </source>
</evidence>
<accession>A0A0F5IIB6</accession>
<dbReference type="Proteomes" id="UP000033047">
    <property type="component" value="Unassembled WGS sequence"/>
</dbReference>
<sequence>MKHVNGLCINQLWTFGLIGIMALSGCGNQKDTVHSNVNMPDSCWDTYSDTWVATDALGRTMPTQEEVGNVKNDKRRVVGIFYITWHSDNLANLKAPYRADVSKVLEEAPEARLDANHSAWTEGSYHWGEPELGYFLSRDEYVIRKDMSMLADAGVDVLVMDVTNAVRYWDEWETLFTTMQKMKAEGNKVPQFCFWAFNGPVISVVQDLYDKVYKENKYKDLWFYWGDKPLLLYNGKPTMDANGGGVKNPNPHYDPKALTDPSHPHYNDPDYINEFYTDYTQDVKDFFTLRTMWWGYYEWAGERFVGTEGNWSFGYDLGDERVCKMSPSDLVATYRGENEQAAVTPAQHPISIIGKSWTRDKKEPKLNDHDMPEPTYVSWLGKTVNDPTAYGIYFQDRWDEALKNDPQFLYLNDWNEWTAGKYNSGKAPGSELPGPTEFLGRKNPFYFVDQYNAEFNRTIQPMKGGYTDNYYMQMAQNIRRYKGVRPIPQSSGYQKIRIDGTFKEWDKVKVEYRDTKGDVTHRDHKGYGGNHYVNNSGRNDIVLSKVAVDKDNIFFYVEAMDKLSPFSDPNWMLLLIDADNNASTGWYGYDFIVNKKVVDAQSTELMRYDEQAGEWKKVNTLSYRVNGNQLELSIPRADLGLIGDSFVFDFKWTDNPANLKDPISLCVDGDAAPNRRFNYRYIWNK</sequence>
<dbReference type="STRING" id="927665.HMPREF1535_05116"/>
<name>A0A0F5IIB6_9BACT</name>